<evidence type="ECO:0000313" key="3">
    <source>
        <dbReference type="Proteomes" id="UP000276133"/>
    </source>
</evidence>
<reference evidence="2 3" key="1">
    <citation type="journal article" date="2018" name="Sci. Rep.">
        <title>Genomic signatures of local adaptation to the degree of environmental predictability in rotifers.</title>
        <authorList>
            <person name="Franch-Gras L."/>
            <person name="Hahn C."/>
            <person name="Garcia-Roger E.M."/>
            <person name="Carmona M.J."/>
            <person name="Serra M."/>
            <person name="Gomez A."/>
        </authorList>
    </citation>
    <scope>NUCLEOTIDE SEQUENCE [LARGE SCALE GENOMIC DNA]</scope>
    <source>
        <strain evidence="2">HYR1</strain>
    </source>
</reference>
<gene>
    <name evidence="2" type="ORF">BpHYR1_008877</name>
</gene>
<keyword evidence="1" id="KW-0472">Membrane</keyword>
<feature type="transmembrane region" description="Helical" evidence="1">
    <location>
        <begin position="43"/>
        <end position="63"/>
    </location>
</feature>
<dbReference type="EMBL" id="REGN01012629">
    <property type="protein sequence ID" value="RMZ95052.1"/>
    <property type="molecule type" value="Genomic_DNA"/>
</dbReference>
<evidence type="ECO:0000313" key="2">
    <source>
        <dbReference type="EMBL" id="RMZ95052.1"/>
    </source>
</evidence>
<comment type="caution">
    <text evidence="2">The sequence shown here is derived from an EMBL/GenBank/DDBJ whole genome shotgun (WGS) entry which is preliminary data.</text>
</comment>
<dbReference type="Proteomes" id="UP000276133">
    <property type="component" value="Unassembled WGS sequence"/>
</dbReference>
<dbReference type="AlphaFoldDB" id="A0A3M7P7M6"/>
<keyword evidence="3" id="KW-1185">Reference proteome</keyword>
<accession>A0A3M7P7M6</accession>
<sequence length="96" mass="11484">MNNRNLYQETWFYFHKFLTIEQDFSVDIFNFHLQSHCFNSSKISYLFLLGIILVFICAELKLFKIGNLRQASLQKRSTRRSPMELRGKVLFQIIST</sequence>
<keyword evidence="1" id="KW-0812">Transmembrane</keyword>
<name>A0A3M7P7M6_BRAPC</name>
<protein>
    <submittedName>
        <fullName evidence="2">Uncharacterized protein</fullName>
    </submittedName>
</protein>
<keyword evidence="1" id="KW-1133">Transmembrane helix</keyword>
<evidence type="ECO:0000256" key="1">
    <source>
        <dbReference type="SAM" id="Phobius"/>
    </source>
</evidence>
<organism evidence="2 3">
    <name type="scientific">Brachionus plicatilis</name>
    <name type="common">Marine rotifer</name>
    <name type="synonym">Brachionus muelleri</name>
    <dbReference type="NCBI Taxonomy" id="10195"/>
    <lineage>
        <taxon>Eukaryota</taxon>
        <taxon>Metazoa</taxon>
        <taxon>Spiralia</taxon>
        <taxon>Gnathifera</taxon>
        <taxon>Rotifera</taxon>
        <taxon>Eurotatoria</taxon>
        <taxon>Monogononta</taxon>
        <taxon>Pseudotrocha</taxon>
        <taxon>Ploima</taxon>
        <taxon>Brachionidae</taxon>
        <taxon>Brachionus</taxon>
    </lineage>
</organism>
<proteinExistence type="predicted"/>